<accession>Q82XT9</accession>
<evidence type="ECO:0000256" key="3">
    <source>
        <dbReference type="ARBA" id="ARBA00022448"/>
    </source>
</evidence>
<dbReference type="GO" id="GO:0015562">
    <property type="term" value="F:efflux transmembrane transporter activity"/>
    <property type="evidence" value="ECO:0007669"/>
    <property type="project" value="InterPro"/>
</dbReference>
<keyword evidence="8" id="KW-0175">Coiled coil</keyword>
<evidence type="ECO:0000256" key="7">
    <source>
        <dbReference type="ARBA" id="ARBA00023237"/>
    </source>
</evidence>
<evidence type="ECO:0000256" key="8">
    <source>
        <dbReference type="SAM" id="Coils"/>
    </source>
</evidence>
<dbReference type="Gene3D" id="1.20.1600.10">
    <property type="entry name" value="Outer membrane efflux proteins (OEP)"/>
    <property type="match status" value="1"/>
</dbReference>
<dbReference type="SUPFAM" id="SSF56954">
    <property type="entry name" value="Outer membrane efflux proteins (OEP)"/>
    <property type="match status" value="1"/>
</dbReference>
<keyword evidence="5" id="KW-0812">Transmembrane</keyword>
<dbReference type="STRING" id="228410.NE0160"/>
<dbReference type="Pfam" id="PF02321">
    <property type="entry name" value="OEP"/>
    <property type="match status" value="2"/>
</dbReference>
<comment type="similarity">
    <text evidence="2">Belongs to the outer membrane factor (OMF) (TC 1.B.17) family.</text>
</comment>
<dbReference type="AlphaFoldDB" id="Q82XT9"/>
<dbReference type="HOGENOM" id="CLU_555139_0_0_4"/>
<organism evidence="9 10">
    <name type="scientific">Nitrosomonas europaea (strain ATCC 19718 / CIP 103999 / KCTC 2705 / NBRC 14298)</name>
    <dbReference type="NCBI Taxonomy" id="228410"/>
    <lineage>
        <taxon>Bacteria</taxon>
        <taxon>Pseudomonadati</taxon>
        <taxon>Pseudomonadota</taxon>
        <taxon>Betaproteobacteria</taxon>
        <taxon>Nitrosomonadales</taxon>
        <taxon>Nitrosomonadaceae</taxon>
        <taxon>Nitrosomonas</taxon>
    </lineage>
</organism>
<dbReference type="InterPro" id="IPR003423">
    <property type="entry name" value="OMP_efflux"/>
</dbReference>
<keyword evidence="6" id="KW-0472">Membrane</keyword>
<name>Q82XT9_NITEU</name>
<evidence type="ECO:0000256" key="5">
    <source>
        <dbReference type="ARBA" id="ARBA00022692"/>
    </source>
</evidence>
<evidence type="ECO:0000256" key="6">
    <source>
        <dbReference type="ARBA" id="ARBA00023136"/>
    </source>
</evidence>
<dbReference type="RefSeq" id="WP_011110807.1">
    <property type="nucleotide sequence ID" value="NC_004757.1"/>
</dbReference>
<evidence type="ECO:0000313" key="9">
    <source>
        <dbReference type="EMBL" id="CAD84071.1"/>
    </source>
</evidence>
<proteinExistence type="inferred from homology"/>
<dbReference type="GO" id="GO:1990281">
    <property type="term" value="C:efflux pump complex"/>
    <property type="evidence" value="ECO:0007669"/>
    <property type="project" value="TreeGrafter"/>
</dbReference>
<keyword evidence="10" id="KW-1185">Reference proteome</keyword>
<dbReference type="PANTHER" id="PTHR30026:SF22">
    <property type="entry name" value="OUTER MEMBRANE EFFLUX PROTEIN"/>
    <property type="match status" value="1"/>
</dbReference>
<keyword evidence="4" id="KW-1134">Transmembrane beta strand</keyword>
<sequence length="458" mass="49157">MFTLLSLIYASTTVLAGKLPVPRDIAIPSRVISVASAAFPPPLINGGKVRRVSLDALTLSDAIGIAIAHHPDISRAHAEVIQRNAEVDVAKAAWYPKVDYGVKPGYGRSYNALNSGNTTALRTSVGVSQLIYDFGVTSNRIKAADAVGEQTGHQLADTIETVAYNTATNFIELAAAQDRIAAAHKQIEALKATHSKIIDRVRAGLSVSSDRTMADLAIRRAEAEAEQANTRRDVAAAKLAELIGVRPENVACLGDTVSLVSKLGAPDGNVDQRPSIKAAEAAVQAADAQLQVARGSRYPSIGVGASRSFTTGPASALNDTWISVVMSGSFDFGNSARHQIEAAKAAANASRKALENERLITRSALNSAQIEARGAAERMTSYEKIIELAQVSRNLYWQEYILNKRTLTDVLNPERDIYQSELEWINALADATIARIRAQVAVGGFVQQLRDREGNRHE</sequence>
<dbReference type="KEGG" id="neu:NE0160"/>
<protein>
    <submittedName>
        <fullName evidence="9">Outer membrane efflux protein</fullName>
    </submittedName>
</protein>
<dbReference type="PANTHER" id="PTHR30026">
    <property type="entry name" value="OUTER MEMBRANE PROTEIN TOLC"/>
    <property type="match status" value="1"/>
</dbReference>
<dbReference type="PhylomeDB" id="Q82XT9"/>
<evidence type="ECO:0000256" key="2">
    <source>
        <dbReference type="ARBA" id="ARBA00007613"/>
    </source>
</evidence>
<dbReference type="GO" id="GO:0015288">
    <property type="term" value="F:porin activity"/>
    <property type="evidence" value="ECO:0007669"/>
    <property type="project" value="TreeGrafter"/>
</dbReference>
<evidence type="ECO:0000313" key="10">
    <source>
        <dbReference type="Proteomes" id="UP000001416"/>
    </source>
</evidence>
<reference evidence="9 10" key="1">
    <citation type="journal article" date="2003" name="J. Bacteriol.">
        <title>Complete genome sequence of the ammonia-oxidizing bacterium and obligate chemolithoautotroph Nitrosomonas europaea.</title>
        <authorList>
            <person name="Chain P."/>
            <person name="Lamerdin J."/>
            <person name="Larimer F."/>
            <person name="Regala W."/>
            <person name="Land M."/>
            <person name="Hauser L."/>
            <person name="Hooper A."/>
            <person name="Klotz M."/>
            <person name="Norton J."/>
            <person name="Sayavedra-Soto L."/>
            <person name="Arciero D."/>
            <person name="Hommes N."/>
            <person name="Whittaker M."/>
            <person name="Arp D."/>
        </authorList>
    </citation>
    <scope>NUCLEOTIDE SEQUENCE [LARGE SCALE GENOMIC DNA]</scope>
    <source>
        <strain evidence="10">ATCC 19718 / CIP 103999 / KCTC 2705 / NBRC 14298</strain>
    </source>
</reference>
<evidence type="ECO:0000256" key="1">
    <source>
        <dbReference type="ARBA" id="ARBA00004442"/>
    </source>
</evidence>
<gene>
    <name evidence="9" type="ordered locus">NE0160</name>
</gene>
<keyword evidence="7" id="KW-0998">Cell outer membrane</keyword>
<evidence type="ECO:0000256" key="4">
    <source>
        <dbReference type="ARBA" id="ARBA00022452"/>
    </source>
</evidence>
<comment type="subcellular location">
    <subcellularLocation>
        <location evidence="1">Cell outer membrane</location>
    </subcellularLocation>
</comment>
<feature type="coiled-coil region" evidence="8">
    <location>
        <begin position="173"/>
        <end position="240"/>
    </location>
</feature>
<dbReference type="InterPro" id="IPR051906">
    <property type="entry name" value="TolC-like"/>
</dbReference>
<keyword evidence="3" id="KW-0813">Transport</keyword>
<dbReference type="GeneID" id="87103369"/>
<dbReference type="Proteomes" id="UP000001416">
    <property type="component" value="Chromosome"/>
</dbReference>
<dbReference type="OrthoDB" id="9772436at2"/>
<dbReference type="GO" id="GO:0009279">
    <property type="term" value="C:cell outer membrane"/>
    <property type="evidence" value="ECO:0007669"/>
    <property type="project" value="UniProtKB-SubCell"/>
</dbReference>
<dbReference type="eggNOG" id="COG1538">
    <property type="taxonomic scope" value="Bacteria"/>
</dbReference>
<dbReference type="EMBL" id="AL954747">
    <property type="protein sequence ID" value="CAD84071.1"/>
    <property type="molecule type" value="Genomic_DNA"/>
</dbReference>